<gene>
    <name evidence="3" type="ORF">HDA44_007029</name>
</gene>
<organism evidence="3 4">
    <name type="scientific">Kribbella solani</name>
    <dbReference type="NCBI Taxonomy" id="236067"/>
    <lineage>
        <taxon>Bacteria</taxon>
        <taxon>Bacillati</taxon>
        <taxon>Actinomycetota</taxon>
        <taxon>Actinomycetes</taxon>
        <taxon>Propionibacteriales</taxon>
        <taxon>Kribbellaceae</taxon>
        <taxon>Kribbella</taxon>
    </lineage>
</organism>
<dbReference type="PANTHER" id="PTHR43784">
    <property type="entry name" value="GDSL-LIKE LIPASE/ACYLHYDROLASE, PUTATIVE (AFU_ORTHOLOGUE AFUA_2G00820)-RELATED"/>
    <property type="match status" value="1"/>
</dbReference>
<dbReference type="InterPro" id="IPR053140">
    <property type="entry name" value="GDSL_Rv0518-like"/>
</dbReference>
<evidence type="ECO:0000256" key="1">
    <source>
        <dbReference type="SAM" id="MobiDB-lite"/>
    </source>
</evidence>
<dbReference type="EMBL" id="JACHNF010000001">
    <property type="protein sequence ID" value="MBB5983688.1"/>
    <property type="molecule type" value="Genomic_DNA"/>
</dbReference>
<proteinExistence type="predicted"/>
<dbReference type="PANTHER" id="PTHR43784:SF2">
    <property type="entry name" value="GDSL-LIKE LIPASE_ACYLHYDROLASE, PUTATIVE (AFU_ORTHOLOGUE AFUA_2G00820)-RELATED"/>
    <property type="match status" value="1"/>
</dbReference>
<comment type="caution">
    <text evidence="3">The sequence shown here is derived from an EMBL/GenBank/DDBJ whole genome shotgun (WGS) entry which is preliminary data.</text>
</comment>
<dbReference type="RefSeq" id="WP_184841881.1">
    <property type="nucleotide sequence ID" value="NZ_BAAAVN010000012.1"/>
</dbReference>
<evidence type="ECO:0000313" key="4">
    <source>
        <dbReference type="Proteomes" id="UP000558997"/>
    </source>
</evidence>
<dbReference type="Pfam" id="PF13472">
    <property type="entry name" value="Lipase_GDSL_2"/>
    <property type="match status" value="1"/>
</dbReference>
<dbReference type="SUPFAM" id="SSF52266">
    <property type="entry name" value="SGNH hydrolase"/>
    <property type="match status" value="1"/>
</dbReference>
<dbReference type="AlphaFoldDB" id="A0A841E8W3"/>
<evidence type="ECO:0000313" key="3">
    <source>
        <dbReference type="EMBL" id="MBB5983688.1"/>
    </source>
</evidence>
<name>A0A841E8W3_9ACTN</name>
<accession>A0A841E8W3</accession>
<sequence>MVVVIGASVSGGYNASPGAAWPTELANRLHHSDPSYQLVNASISATRLLTDSGPTMPSSLTREDKDALAVPGVRTVILTDLINDIQQPPHQYDPAVIIAGLKSFITRAHAKQVRVVGTTIPPYGGFERYEPAGERCRQAVNTAIRAGRLFDAFIDFDATLKDPTTPTRLRPTYDSGDHLHPNTPGHQAISQSINPTLLTQ</sequence>
<protein>
    <submittedName>
        <fullName evidence="3">Lysophospholipase L1-like esterase</fullName>
    </submittedName>
</protein>
<feature type="region of interest" description="Disordered" evidence="1">
    <location>
        <begin position="177"/>
        <end position="200"/>
    </location>
</feature>
<reference evidence="3 4" key="1">
    <citation type="submission" date="2020-08" db="EMBL/GenBank/DDBJ databases">
        <title>Sequencing the genomes of 1000 actinobacteria strains.</title>
        <authorList>
            <person name="Klenk H.-P."/>
        </authorList>
    </citation>
    <scope>NUCLEOTIDE SEQUENCE [LARGE SCALE GENOMIC DNA]</scope>
    <source>
        <strain evidence="3 4">DSM 17294</strain>
    </source>
</reference>
<evidence type="ECO:0000259" key="2">
    <source>
        <dbReference type="Pfam" id="PF13472"/>
    </source>
</evidence>
<feature type="compositionally biased region" description="Polar residues" evidence="1">
    <location>
        <begin position="184"/>
        <end position="200"/>
    </location>
</feature>
<dbReference type="InterPro" id="IPR036514">
    <property type="entry name" value="SGNH_hydro_sf"/>
</dbReference>
<keyword evidence="4" id="KW-1185">Reference proteome</keyword>
<dbReference type="Proteomes" id="UP000558997">
    <property type="component" value="Unassembled WGS sequence"/>
</dbReference>
<dbReference type="Gene3D" id="3.40.50.1110">
    <property type="entry name" value="SGNH hydrolase"/>
    <property type="match status" value="1"/>
</dbReference>
<feature type="domain" description="SGNH hydrolase-type esterase" evidence="2">
    <location>
        <begin position="4"/>
        <end position="188"/>
    </location>
</feature>
<dbReference type="InterPro" id="IPR013830">
    <property type="entry name" value="SGNH_hydro"/>
</dbReference>